<feature type="domain" description="Cupin type-2" evidence="1">
    <location>
        <begin position="48"/>
        <end position="102"/>
    </location>
</feature>
<keyword evidence="3" id="KW-1185">Reference proteome</keyword>
<comment type="caution">
    <text evidence="2">The sequence shown here is derived from an EMBL/GenBank/DDBJ whole genome shotgun (WGS) entry which is preliminary data.</text>
</comment>
<reference evidence="2 3" key="1">
    <citation type="submission" date="2019-03" db="EMBL/GenBank/DDBJ databases">
        <title>Genomic Encyclopedia of Type Strains, Phase IV (KMG-IV): sequencing the most valuable type-strain genomes for metagenomic binning, comparative biology and taxonomic classification.</title>
        <authorList>
            <person name="Goeker M."/>
        </authorList>
    </citation>
    <scope>NUCLEOTIDE SEQUENCE [LARGE SCALE GENOMIC DNA]</scope>
    <source>
        <strain evidence="2 3">DSM 5604</strain>
    </source>
</reference>
<gene>
    <name evidence="2" type="ORF">C8D85_1056</name>
</gene>
<dbReference type="AlphaFoldDB" id="A0A4R6X967"/>
<sequence length="110" mass="12367">MKIENLFNTDHVLSQTEQFSPLASTTNASLKHIVSPAGCSLDTNWYDQDQEEWVTVIQGYGVIAFEDATIVTLKPGDHITIPAHTKHRVIKTSADVATIWLAMYFDKMEE</sequence>
<accession>A0A4R6X967</accession>
<proteinExistence type="predicted"/>
<dbReference type="InterPro" id="IPR013096">
    <property type="entry name" value="Cupin_2"/>
</dbReference>
<protein>
    <recommendedName>
        <fullName evidence="1">Cupin type-2 domain-containing protein</fullName>
    </recommendedName>
</protein>
<dbReference type="Pfam" id="PF07883">
    <property type="entry name" value="Cupin_2"/>
    <property type="match status" value="1"/>
</dbReference>
<dbReference type="InterPro" id="IPR011051">
    <property type="entry name" value="RmlC_Cupin_sf"/>
</dbReference>
<evidence type="ECO:0000259" key="1">
    <source>
        <dbReference type="Pfam" id="PF07883"/>
    </source>
</evidence>
<evidence type="ECO:0000313" key="3">
    <source>
        <dbReference type="Proteomes" id="UP000295729"/>
    </source>
</evidence>
<evidence type="ECO:0000313" key="2">
    <source>
        <dbReference type="EMBL" id="TDR15682.1"/>
    </source>
</evidence>
<dbReference type="InterPro" id="IPR014710">
    <property type="entry name" value="RmlC-like_jellyroll"/>
</dbReference>
<dbReference type="Gene3D" id="2.60.120.10">
    <property type="entry name" value="Jelly Rolls"/>
    <property type="match status" value="1"/>
</dbReference>
<organism evidence="2 3">
    <name type="scientific">Marinomonas communis</name>
    <dbReference type="NCBI Taxonomy" id="28254"/>
    <lineage>
        <taxon>Bacteria</taxon>
        <taxon>Pseudomonadati</taxon>
        <taxon>Pseudomonadota</taxon>
        <taxon>Gammaproteobacteria</taxon>
        <taxon>Oceanospirillales</taxon>
        <taxon>Oceanospirillaceae</taxon>
        <taxon>Marinomonas</taxon>
    </lineage>
</organism>
<name>A0A4R6X967_9GAMM</name>
<dbReference type="OrthoDB" id="9798585at2"/>
<dbReference type="EMBL" id="SNZA01000001">
    <property type="protein sequence ID" value="TDR15682.1"/>
    <property type="molecule type" value="Genomic_DNA"/>
</dbReference>
<dbReference type="RefSeq" id="WP_133560279.1">
    <property type="nucleotide sequence ID" value="NZ_SNZA01000001.1"/>
</dbReference>
<dbReference type="SUPFAM" id="SSF51182">
    <property type="entry name" value="RmlC-like cupins"/>
    <property type="match status" value="1"/>
</dbReference>
<dbReference type="CDD" id="cd06981">
    <property type="entry name" value="cupin_reut_a1446"/>
    <property type="match status" value="1"/>
</dbReference>
<dbReference type="Proteomes" id="UP000295729">
    <property type="component" value="Unassembled WGS sequence"/>
</dbReference>